<evidence type="ECO:0000313" key="1">
    <source>
        <dbReference type="EMBL" id="JAH38452.1"/>
    </source>
</evidence>
<dbReference type="EMBL" id="GBXM01070125">
    <property type="protein sequence ID" value="JAH38452.1"/>
    <property type="molecule type" value="Transcribed_RNA"/>
</dbReference>
<reference evidence="1" key="2">
    <citation type="journal article" date="2015" name="Fish Shellfish Immunol.">
        <title>Early steps in the European eel (Anguilla anguilla)-Vibrio vulnificus interaction in the gills: Role of the RtxA13 toxin.</title>
        <authorList>
            <person name="Callol A."/>
            <person name="Pajuelo D."/>
            <person name="Ebbesson L."/>
            <person name="Teles M."/>
            <person name="MacKenzie S."/>
            <person name="Amaro C."/>
        </authorList>
    </citation>
    <scope>NUCLEOTIDE SEQUENCE</scope>
</reference>
<dbReference type="AlphaFoldDB" id="A0A0E9SB53"/>
<protein>
    <submittedName>
        <fullName evidence="1">Uncharacterized protein</fullName>
    </submittedName>
</protein>
<proteinExistence type="predicted"/>
<reference evidence="1" key="1">
    <citation type="submission" date="2014-11" db="EMBL/GenBank/DDBJ databases">
        <authorList>
            <person name="Amaro Gonzalez C."/>
        </authorList>
    </citation>
    <scope>NUCLEOTIDE SEQUENCE</scope>
</reference>
<name>A0A0E9SB53_ANGAN</name>
<accession>A0A0E9SB53</accession>
<organism evidence="1">
    <name type="scientific">Anguilla anguilla</name>
    <name type="common">European freshwater eel</name>
    <name type="synonym">Muraena anguilla</name>
    <dbReference type="NCBI Taxonomy" id="7936"/>
    <lineage>
        <taxon>Eukaryota</taxon>
        <taxon>Metazoa</taxon>
        <taxon>Chordata</taxon>
        <taxon>Craniata</taxon>
        <taxon>Vertebrata</taxon>
        <taxon>Euteleostomi</taxon>
        <taxon>Actinopterygii</taxon>
        <taxon>Neopterygii</taxon>
        <taxon>Teleostei</taxon>
        <taxon>Anguilliformes</taxon>
        <taxon>Anguillidae</taxon>
        <taxon>Anguilla</taxon>
    </lineage>
</organism>
<sequence length="30" mass="3480">MSIQSCSLCEMPYLQTDLTFLIIYEVLSTH</sequence>